<dbReference type="SUPFAM" id="SSF53633">
    <property type="entry name" value="Carbamate kinase-like"/>
    <property type="match status" value="1"/>
</dbReference>
<dbReference type="InterPro" id="IPR001057">
    <property type="entry name" value="Glu/AcGlu_kinase"/>
</dbReference>
<evidence type="ECO:0000313" key="10">
    <source>
        <dbReference type="EMBL" id="OFI49650.1"/>
    </source>
</evidence>
<dbReference type="EC" id="2.7.2.11" evidence="8"/>
<comment type="catalytic activity">
    <reaction evidence="8">
        <text>L-glutamate + ATP = L-glutamyl 5-phosphate + ADP</text>
        <dbReference type="Rhea" id="RHEA:14877"/>
        <dbReference type="ChEBI" id="CHEBI:29985"/>
        <dbReference type="ChEBI" id="CHEBI:30616"/>
        <dbReference type="ChEBI" id="CHEBI:58274"/>
        <dbReference type="ChEBI" id="CHEBI:456216"/>
        <dbReference type="EC" id="2.7.2.11"/>
    </reaction>
</comment>
<feature type="binding site" evidence="8">
    <location>
        <position position="157"/>
    </location>
    <ligand>
        <name>substrate</name>
    </ligand>
</feature>
<feature type="binding site" evidence="8">
    <location>
        <begin position="177"/>
        <end position="178"/>
    </location>
    <ligand>
        <name>ATP</name>
        <dbReference type="ChEBI" id="CHEBI:30616"/>
    </ligand>
</feature>
<organism evidence="10 11">
    <name type="scientific">Floricoccus tropicus</name>
    <dbReference type="NCBI Taxonomy" id="1859473"/>
    <lineage>
        <taxon>Bacteria</taxon>
        <taxon>Bacillati</taxon>
        <taxon>Bacillota</taxon>
        <taxon>Bacilli</taxon>
        <taxon>Lactobacillales</taxon>
        <taxon>Streptococcaceae</taxon>
        <taxon>Floricoccus</taxon>
    </lineage>
</organism>
<sequence length="273" mass="29677">MNQSIKKSQRIVVKIGTSSLIYANGSVNLASIDQLAFSLSALQKEGKEVILVTSGAIGVGLDKLNLKKRPTSIPEQQAIAALGQATLMNIYSQRFSSYNQETAQVLLTRDIIDYPVSRENVTNTIEQLIKMDIIPIINENDTVSVEEMDHQTKFGDNDKLSAIVAGLTNADLLIMLSDIDGFYSANPLENPDAKLYRQVQEINDDLMERAGAAGSRFGTGGMASKLKAAKLILENNQSMILANGSDPRIILDIVAGEEIGTLFSKVDDGREND</sequence>
<dbReference type="RefSeq" id="WP_070792161.1">
    <property type="nucleotide sequence ID" value="NZ_MKIR01000012.1"/>
</dbReference>
<feature type="binding site" evidence="8">
    <location>
        <position position="141"/>
    </location>
    <ligand>
        <name>substrate</name>
    </ligand>
</feature>
<comment type="caution">
    <text evidence="10">The sequence shown here is derived from an EMBL/GenBank/DDBJ whole genome shotgun (WGS) entry which is preliminary data.</text>
</comment>
<protein>
    <recommendedName>
        <fullName evidence="8">Glutamate 5-kinase</fullName>
        <ecNumber evidence="8">2.7.2.11</ecNumber>
    </recommendedName>
    <alternativeName>
        <fullName evidence="8">Gamma-glutamyl kinase</fullName>
        <shortName evidence="8">GK</shortName>
    </alternativeName>
</protein>
<evidence type="ECO:0000256" key="5">
    <source>
        <dbReference type="ARBA" id="ARBA00022741"/>
    </source>
</evidence>
<dbReference type="InterPro" id="IPR005715">
    <property type="entry name" value="Glu_5kinase/COase_Synthase"/>
</dbReference>
<dbReference type="FunFam" id="3.40.1160.10:FF:000018">
    <property type="entry name" value="Glutamate 5-kinase"/>
    <property type="match status" value="1"/>
</dbReference>
<dbReference type="PANTHER" id="PTHR43654">
    <property type="entry name" value="GLUTAMATE 5-KINASE"/>
    <property type="match status" value="1"/>
</dbReference>
<dbReference type="Pfam" id="PF00696">
    <property type="entry name" value="AA_kinase"/>
    <property type="match status" value="1"/>
</dbReference>
<gene>
    <name evidence="8" type="primary">proB</name>
    <name evidence="10" type="ORF">BG261_03445</name>
</gene>
<dbReference type="GO" id="GO:0005524">
    <property type="term" value="F:ATP binding"/>
    <property type="evidence" value="ECO:0007669"/>
    <property type="project" value="UniProtKB-KW"/>
</dbReference>
<dbReference type="NCBIfam" id="TIGR01027">
    <property type="entry name" value="proB"/>
    <property type="match status" value="1"/>
</dbReference>
<comment type="similarity">
    <text evidence="8">Belongs to the glutamate 5-kinase family.</text>
</comment>
<feature type="binding site" evidence="8">
    <location>
        <begin position="219"/>
        <end position="225"/>
    </location>
    <ligand>
        <name>ATP</name>
        <dbReference type="ChEBI" id="CHEBI:30616"/>
    </ligand>
</feature>
<dbReference type="GO" id="GO:0005829">
    <property type="term" value="C:cytosol"/>
    <property type="evidence" value="ECO:0007669"/>
    <property type="project" value="TreeGrafter"/>
</dbReference>
<keyword evidence="11" id="KW-1185">Reference proteome</keyword>
<comment type="pathway">
    <text evidence="8">Amino-acid biosynthesis; L-proline biosynthesis; L-glutamate 5-semialdehyde from L-glutamate: step 1/2.</text>
</comment>
<dbReference type="InterPro" id="IPR001048">
    <property type="entry name" value="Asp/Glu/Uridylate_kinase"/>
</dbReference>
<dbReference type="PRINTS" id="PR00474">
    <property type="entry name" value="GLU5KINASE"/>
</dbReference>
<dbReference type="PROSITE" id="PS00902">
    <property type="entry name" value="GLUTAMATE_5_KINASE"/>
    <property type="match status" value="1"/>
</dbReference>
<proteinExistence type="inferred from homology"/>
<reference evidence="11" key="1">
    <citation type="submission" date="2016-09" db="EMBL/GenBank/DDBJ databases">
        <title>Draft genome sequence of a novel species of the family Streptococcaceae isolated from flowers.</title>
        <authorList>
            <person name="Chuah L.-O."/>
            <person name="Yap K.-P."/>
            <person name="Thong K.L."/>
            <person name="Liong M.T."/>
            <person name="Ahmad R."/>
            <person name="Rusul G."/>
        </authorList>
    </citation>
    <scope>NUCLEOTIDE SEQUENCE [LARGE SCALE GENOMIC DNA]</scope>
    <source>
        <strain evidence="11">DF1</strain>
    </source>
</reference>
<dbReference type="InterPro" id="IPR036393">
    <property type="entry name" value="AceGlu_kinase-like_sf"/>
</dbReference>
<evidence type="ECO:0000313" key="11">
    <source>
        <dbReference type="Proteomes" id="UP000178622"/>
    </source>
</evidence>
<keyword evidence="5 8" id="KW-0547">Nucleotide-binding</keyword>
<comment type="subcellular location">
    <subcellularLocation>
        <location evidence="8">Cytoplasm</location>
    </subcellularLocation>
</comment>
<dbReference type="PANTHER" id="PTHR43654:SF1">
    <property type="entry name" value="ISOPENTENYL PHOSPHATE KINASE"/>
    <property type="match status" value="1"/>
</dbReference>
<dbReference type="CDD" id="cd04242">
    <property type="entry name" value="AAK_G5K_ProB"/>
    <property type="match status" value="1"/>
</dbReference>
<evidence type="ECO:0000256" key="2">
    <source>
        <dbReference type="ARBA" id="ARBA00022605"/>
    </source>
</evidence>
<dbReference type="InterPro" id="IPR041739">
    <property type="entry name" value="G5K_ProB"/>
</dbReference>
<dbReference type="GO" id="GO:0004349">
    <property type="term" value="F:glutamate 5-kinase activity"/>
    <property type="evidence" value="ECO:0007669"/>
    <property type="project" value="UniProtKB-UniRule"/>
</dbReference>
<feature type="binding site" evidence="8">
    <location>
        <position position="14"/>
    </location>
    <ligand>
        <name>ATP</name>
        <dbReference type="ChEBI" id="CHEBI:30616"/>
    </ligand>
</feature>
<dbReference type="UniPathway" id="UPA00098">
    <property type="reaction ID" value="UER00359"/>
</dbReference>
<dbReference type="GO" id="GO:0055129">
    <property type="term" value="P:L-proline biosynthetic process"/>
    <property type="evidence" value="ECO:0007669"/>
    <property type="project" value="UniProtKB-UniRule"/>
</dbReference>
<keyword evidence="3 8" id="KW-0641">Proline biosynthesis</keyword>
<comment type="function">
    <text evidence="8">Catalyzes the transfer of a phosphate group to glutamate to form L-glutamate 5-phosphate.</text>
</comment>
<evidence type="ECO:0000259" key="9">
    <source>
        <dbReference type="Pfam" id="PF00696"/>
    </source>
</evidence>
<evidence type="ECO:0000256" key="1">
    <source>
        <dbReference type="ARBA" id="ARBA00022490"/>
    </source>
</evidence>
<evidence type="ECO:0000256" key="7">
    <source>
        <dbReference type="ARBA" id="ARBA00022840"/>
    </source>
</evidence>
<dbReference type="EMBL" id="MKIR01000012">
    <property type="protein sequence ID" value="OFI49650.1"/>
    <property type="molecule type" value="Genomic_DNA"/>
</dbReference>
<evidence type="ECO:0000256" key="4">
    <source>
        <dbReference type="ARBA" id="ARBA00022679"/>
    </source>
</evidence>
<evidence type="ECO:0000256" key="8">
    <source>
        <dbReference type="HAMAP-Rule" id="MF_00456"/>
    </source>
</evidence>
<dbReference type="Proteomes" id="UP000178622">
    <property type="component" value="Unassembled WGS sequence"/>
</dbReference>
<accession>A0A1E8GN34</accession>
<dbReference type="Gene3D" id="3.40.1160.10">
    <property type="entry name" value="Acetylglutamate kinase-like"/>
    <property type="match status" value="1"/>
</dbReference>
<dbReference type="PIRSF" id="PIRSF000729">
    <property type="entry name" value="GK"/>
    <property type="match status" value="1"/>
</dbReference>
<feature type="domain" description="Aspartate/glutamate/uridylate kinase" evidence="9">
    <location>
        <begin position="9"/>
        <end position="243"/>
    </location>
</feature>
<dbReference type="AlphaFoldDB" id="A0A1E8GN34"/>
<dbReference type="STRING" id="1859473.BG261_03445"/>
<feature type="binding site" evidence="8">
    <location>
        <position position="54"/>
    </location>
    <ligand>
        <name>substrate</name>
    </ligand>
</feature>
<dbReference type="HAMAP" id="MF_00456">
    <property type="entry name" value="ProB"/>
    <property type="match status" value="1"/>
</dbReference>
<keyword evidence="1 8" id="KW-0963">Cytoplasm</keyword>
<dbReference type="InterPro" id="IPR011529">
    <property type="entry name" value="Glu_5kinase"/>
</dbReference>
<keyword evidence="7 8" id="KW-0067">ATP-binding</keyword>
<keyword evidence="4 8" id="KW-0808">Transferase</keyword>
<keyword evidence="2 8" id="KW-0028">Amino-acid biosynthesis</keyword>
<evidence type="ECO:0000256" key="6">
    <source>
        <dbReference type="ARBA" id="ARBA00022777"/>
    </source>
</evidence>
<name>A0A1E8GN34_9LACT</name>
<keyword evidence="6 8" id="KW-0418">Kinase</keyword>
<evidence type="ECO:0000256" key="3">
    <source>
        <dbReference type="ARBA" id="ARBA00022650"/>
    </source>
</evidence>
<dbReference type="OrthoDB" id="9804434at2"/>
<dbReference type="InterPro" id="IPR019797">
    <property type="entry name" value="Glutamate_5-kinase_CS"/>
</dbReference>